<organism evidence="2 3">
    <name type="scientific">Mesoplasma chauliocola</name>
    <dbReference type="NCBI Taxonomy" id="216427"/>
    <lineage>
        <taxon>Bacteria</taxon>
        <taxon>Bacillati</taxon>
        <taxon>Mycoplasmatota</taxon>
        <taxon>Mollicutes</taxon>
        <taxon>Entomoplasmatales</taxon>
        <taxon>Entomoplasmataceae</taxon>
        <taxon>Mesoplasma</taxon>
    </lineage>
</organism>
<evidence type="ECO:0000313" key="3">
    <source>
        <dbReference type="Proteomes" id="UP000232229"/>
    </source>
</evidence>
<protein>
    <submittedName>
        <fullName evidence="2">GNAT family N-acetyltransferase</fullName>
    </submittedName>
</protein>
<dbReference type="CDD" id="cd04301">
    <property type="entry name" value="NAT_SF"/>
    <property type="match status" value="1"/>
</dbReference>
<dbReference type="InterPro" id="IPR000182">
    <property type="entry name" value="GNAT_dom"/>
</dbReference>
<proteinExistence type="predicted"/>
<reference evidence="2 3" key="1">
    <citation type="submission" date="2017-08" db="EMBL/GenBank/DDBJ databases">
        <title>Complete Genome Sequence of Mesoplasma chauliocola.</title>
        <authorList>
            <person name="Knight T.F.Jr."/>
            <person name="Citino T."/>
        </authorList>
    </citation>
    <scope>NUCLEOTIDE SEQUENCE [LARGE SCALE GENOMIC DNA]</scope>
    <source>
        <strain evidence="2 3">CHPA-2</strain>
    </source>
</reference>
<evidence type="ECO:0000259" key="1">
    <source>
        <dbReference type="PROSITE" id="PS51186"/>
    </source>
</evidence>
<dbReference type="PANTHER" id="PTHR39173:SF1">
    <property type="entry name" value="ACETYLTRANSFERASE"/>
    <property type="match status" value="1"/>
</dbReference>
<name>A0A249SNK0_9MOLU</name>
<dbReference type="RefSeq" id="WP_051412756.1">
    <property type="nucleotide sequence ID" value="NZ_CP023173.1"/>
</dbReference>
<dbReference type="EMBL" id="CP023173">
    <property type="protein sequence ID" value="ASZ09228.1"/>
    <property type="molecule type" value="Genomic_DNA"/>
</dbReference>
<dbReference type="Pfam" id="PF00583">
    <property type="entry name" value="Acetyltransf_1"/>
    <property type="match status" value="1"/>
</dbReference>
<feature type="domain" description="N-acetyltransferase" evidence="1">
    <location>
        <begin position="1"/>
        <end position="110"/>
    </location>
</feature>
<dbReference type="PROSITE" id="PS51186">
    <property type="entry name" value="GNAT"/>
    <property type="match status" value="1"/>
</dbReference>
<gene>
    <name evidence="2" type="ORF">CK556_02590</name>
</gene>
<keyword evidence="2" id="KW-0808">Transferase</keyword>
<dbReference type="Proteomes" id="UP000232229">
    <property type="component" value="Chromosome"/>
</dbReference>
<dbReference type="GO" id="GO:0016747">
    <property type="term" value="F:acyltransferase activity, transferring groups other than amino-acyl groups"/>
    <property type="evidence" value="ECO:0007669"/>
    <property type="project" value="InterPro"/>
</dbReference>
<evidence type="ECO:0000313" key="2">
    <source>
        <dbReference type="EMBL" id="ASZ09228.1"/>
    </source>
</evidence>
<dbReference type="KEGG" id="mchc:CK556_02590"/>
<accession>A0A249SNK0</accession>
<dbReference type="PANTHER" id="PTHR39173">
    <property type="entry name" value="ACETYLTRANSFERASE"/>
    <property type="match status" value="1"/>
</dbReference>
<sequence>MPFKQYLAVDENDNFVGIINIRLKLNEYLLNYGGHIGYSVSPENRNKGIATEMLSQALEVCKKEGIYEVLVTCTNQASEKVIIKNGGLFEDIRSDGKTSFKRFWIKQKKS</sequence>
<dbReference type="InterPro" id="IPR016181">
    <property type="entry name" value="Acyl_CoA_acyltransferase"/>
</dbReference>
<dbReference type="SUPFAM" id="SSF55729">
    <property type="entry name" value="Acyl-CoA N-acyltransferases (Nat)"/>
    <property type="match status" value="1"/>
</dbReference>
<keyword evidence="3" id="KW-1185">Reference proteome</keyword>
<dbReference type="AlphaFoldDB" id="A0A249SNK0"/>
<dbReference type="Gene3D" id="3.40.630.30">
    <property type="match status" value="1"/>
</dbReference>